<keyword evidence="3" id="KW-1185">Reference proteome</keyword>
<dbReference type="AlphaFoldDB" id="A0A0R0AGE0"/>
<evidence type="ECO:0000313" key="2">
    <source>
        <dbReference type="EMBL" id="KRG44155.1"/>
    </source>
</evidence>
<feature type="region of interest" description="Disordered" evidence="1">
    <location>
        <begin position="14"/>
        <end position="33"/>
    </location>
</feature>
<evidence type="ECO:0000313" key="3">
    <source>
        <dbReference type="Proteomes" id="UP000050836"/>
    </source>
</evidence>
<dbReference type="EMBL" id="LLXS01000009">
    <property type="protein sequence ID" value="KRG44155.1"/>
    <property type="molecule type" value="Genomic_DNA"/>
</dbReference>
<accession>A0A0R0AGE0</accession>
<dbReference type="OrthoDB" id="5958972at2"/>
<evidence type="ECO:0000256" key="1">
    <source>
        <dbReference type="SAM" id="MobiDB-lite"/>
    </source>
</evidence>
<dbReference type="Proteomes" id="UP000050836">
    <property type="component" value="Unassembled WGS sequence"/>
</dbReference>
<proteinExistence type="predicted"/>
<reference evidence="2 3" key="1">
    <citation type="submission" date="2015-10" db="EMBL/GenBank/DDBJ databases">
        <title>Genome sequencing and analysis of members of genus Stenotrophomonas.</title>
        <authorList>
            <person name="Patil P.P."/>
            <person name="Midha S."/>
            <person name="Patil P.B."/>
        </authorList>
    </citation>
    <scope>NUCLEOTIDE SEQUENCE [LARGE SCALE GENOMIC DNA]</scope>
    <source>
        <strain evidence="2 3">JCM 9942</strain>
    </source>
</reference>
<sequence length="220" mass="25223">MYATLDSTAFDGRLPLPQVLDQSPGSNPHRRNHVNDFVLLPREVERFNQLLARLGRTQPLEADQLATAARSLGSNASSNTAPSACIRQRLQQARLVEQMLQDDDWEPVAEAVSCARCVLGYLHENRQLIPDSVPGVGQLDQAIVIDTAWPQLAGEVANFLDYQRLRRIEAERQGRDYTEIAFSRSLWLELREIEARLHEHQRRVRENSYAPEPMRYFRVH</sequence>
<name>A0A0R0AGE0_9GAMM</name>
<organism evidence="2 3">
    <name type="scientific">Stenotrophomonas pictorum JCM 9942</name>
    <dbReference type="NCBI Taxonomy" id="1236960"/>
    <lineage>
        <taxon>Bacteria</taxon>
        <taxon>Pseudomonadati</taxon>
        <taxon>Pseudomonadota</taxon>
        <taxon>Gammaproteobacteria</taxon>
        <taxon>Lysobacterales</taxon>
        <taxon>Lysobacteraceae</taxon>
        <taxon>Stenotrophomonas</taxon>
    </lineage>
</organism>
<comment type="caution">
    <text evidence="2">The sequence shown here is derived from an EMBL/GenBank/DDBJ whole genome shotgun (WGS) entry which is preliminary data.</text>
</comment>
<dbReference type="RefSeq" id="WP_054660855.1">
    <property type="nucleotide sequence ID" value="NZ_BAZI01000560.1"/>
</dbReference>
<gene>
    <name evidence="2" type="ORF">ARC78_06265</name>
</gene>
<protein>
    <submittedName>
        <fullName evidence="2">Uncharacterized protein</fullName>
    </submittedName>
</protein>